<sequence>MPATEINGDIEAMSAYSSKLKAPEMPPSMARLGIPPNLSGLYEGIAMSVLDKAATAAMSALLTKVTEDMVTDSVKVKAAAGAYSAADVASALELATSATKVIKQGVGLVKQVAGSGQQAVEKPADQPAAEITPTD</sequence>
<reference evidence="2 4" key="1">
    <citation type="submission" date="2015-12" db="EMBL/GenBank/DDBJ databases">
        <title>Amycolatopsis regifaucium genome sequencing and assembly.</title>
        <authorList>
            <person name="Mayilraj S."/>
        </authorList>
    </citation>
    <scope>NUCLEOTIDE SEQUENCE [LARGE SCALE GENOMIC DNA]</scope>
    <source>
        <strain evidence="2 4">GY080</strain>
    </source>
</reference>
<keyword evidence="5" id="KW-1185">Reference proteome</keyword>
<feature type="region of interest" description="Disordered" evidence="1">
    <location>
        <begin position="116"/>
        <end position="135"/>
    </location>
</feature>
<dbReference type="OrthoDB" id="3631936at2"/>
<evidence type="ECO:0000313" key="5">
    <source>
        <dbReference type="Proteomes" id="UP000186883"/>
    </source>
</evidence>
<dbReference type="AlphaFoldDB" id="A0A154MAB8"/>
<gene>
    <name evidence="3" type="ORF">ATP06_0230570</name>
    <name evidence="2" type="ORF">AVL48_05555</name>
</gene>
<evidence type="ECO:0000313" key="3">
    <source>
        <dbReference type="EMBL" id="OKA04739.1"/>
    </source>
</evidence>
<dbReference type="RefSeq" id="WP_061986687.1">
    <property type="nucleotide sequence ID" value="NZ_FOPQ01000003.1"/>
</dbReference>
<name>A0A154MAB8_9PSEU</name>
<dbReference type="EMBL" id="LQCI01000034">
    <property type="protein sequence ID" value="KZB81476.1"/>
    <property type="molecule type" value="Genomic_DNA"/>
</dbReference>
<accession>A0A154MAB8</accession>
<evidence type="ECO:0000313" key="4">
    <source>
        <dbReference type="Proteomes" id="UP000076321"/>
    </source>
</evidence>
<dbReference type="Proteomes" id="UP000186883">
    <property type="component" value="Unassembled WGS sequence"/>
</dbReference>
<dbReference type="EMBL" id="LOBU02000021">
    <property type="protein sequence ID" value="OKA04739.1"/>
    <property type="molecule type" value="Genomic_DNA"/>
</dbReference>
<comment type="caution">
    <text evidence="2">The sequence shown here is derived from an EMBL/GenBank/DDBJ whole genome shotgun (WGS) entry which is preliminary data.</text>
</comment>
<proteinExistence type="predicted"/>
<organism evidence="2 4">
    <name type="scientific">Amycolatopsis regifaucium</name>
    <dbReference type="NCBI Taxonomy" id="546365"/>
    <lineage>
        <taxon>Bacteria</taxon>
        <taxon>Bacillati</taxon>
        <taxon>Actinomycetota</taxon>
        <taxon>Actinomycetes</taxon>
        <taxon>Pseudonocardiales</taxon>
        <taxon>Pseudonocardiaceae</taxon>
        <taxon>Amycolatopsis</taxon>
    </lineage>
</organism>
<evidence type="ECO:0000313" key="2">
    <source>
        <dbReference type="EMBL" id="KZB81476.1"/>
    </source>
</evidence>
<protein>
    <submittedName>
        <fullName evidence="2">Uncharacterized protein</fullName>
    </submittedName>
</protein>
<evidence type="ECO:0000256" key="1">
    <source>
        <dbReference type="SAM" id="MobiDB-lite"/>
    </source>
</evidence>
<dbReference type="Proteomes" id="UP000076321">
    <property type="component" value="Unassembled WGS sequence"/>
</dbReference>
<reference evidence="3 5" key="2">
    <citation type="submission" date="2016-11" db="EMBL/GenBank/DDBJ databases">
        <title>Genome sequencing of Amycolatopsis regifaucium.</title>
        <authorList>
            <person name="Mayilraj S."/>
            <person name="Kaur N."/>
        </authorList>
    </citation>
    <scope>NUCLEOTIDE SEQUENCE [LARGE SCALE GENOMIC DNA]</scope>
    <source>
        <strain evidence="3 5">GY080</strain>
    </source>
</reference>